<gene>
    <name evidence="1" type="ORF">L873DRAFT_1814288</name>
</gene>
<name>A0A3N4JKS0_9PEZI</name>
<organism evidence="1 2">
    <name type="scientific">Choiromyces venosus 120613-1</name>
    <dbReference type="NCBI Taxonomy" id="1336337"/>
    <lineage>
        <taxon>Eukaryota</taxon>
        <taxon>Fungi</taxon>
        <taxon>Dikarya</taxon>
        <taxon>Ascomycota</taxon>
        <taxon>Pezizomycotina</taxon>
        <taxon>Pezizomycetes</taxon>
        <taxon>Pezizales</taxon>
        <taxon>Tuberaceae</taxon>
        <taxon>Choiromyces</taxon>
    </lineage>
</organism>
<sequence length="71" mass="7821">MPSAPPHNGPKVRIPTLLDMGVLQAEALCQSSVPCPTVNLWPKTHCSRHNHTCSGCPPENVWKILKQRIKA</sequence>
<dbReference type="EMBL" id="ML120436">
    <property type="protein sequence ID" value="RPA94484.1"/>
    <property type="molecule type" value="Genomic_DNA"/>
</dbReference>
<dbReference type="Proteomes" id="UP000276215">
    <property type="component" value="Unassembled WGS sequence"/>
</dbReference>
<dbReference type="AlphaFoldDB" id="A0A3N4JKS0"/>
<keyword evidence="2" id="KW-1185">Reference proteome</keyword>
<dbReference type="OrthoDB" id="4349822at2759"/>
<evidence type="ECO:0000313" key="1">
    <source>
        <dbReference type="EMBL" id="RPA94484.1"/>
    </source>
</evidence>
<reference evidence="1 2" key="1">
    <citation type="journal article" date="2018" name="Nat. Ecol. Evol.">
        <title>Pezizomycetes genomes reveal the molecular basis of ectomycorrhizal truffle lifestyle.</title>
        <authorList>
            <person name="Murat C."/>
            <person name="Payen T."/>
            <person name="Noel B."/>
            <person name="Kuo A."/>
            <person name="Morin E."/>
            <person name="Chen J."/>
            <person name="Kohler A."/>
            <person name="Krizsan K."/>
            <person name="Balestrini R."/>
            <person name="Da Silva C."/>
            <person name="Montanini B."/>
            <person name="Hainaut M."/>
            <person name="Levati E."/>
            <person name="Barry K.W."/>
            <person name="Belfiori B."/>
            <person name="Cichocki N."/>
            <person name="Clum A."/>
            <person name="Dockter R.B."/>
            <person name="Fauchery L."/>
            <person name="Guy J."/>
            <person name="Iotti M."/>
            <person name="Le Tacon F."/>
            <person name="Lindquist E.A."/>
            <person name="Lipzen A."/>
            <person name="Malagnac F."/>
            <person name="Mello A."/>
            <person name="Molinier V."/>
            <person name="Miyauchi S."/>
            <person name="Poulain J."/>
            <person name="Riccioni C."/>
            <person name="Rubini A."/>
            <person name="Sitrit Y."/>
            <person name="Splivallo R."/>
            <person name="Traeger S."/>
            <person name="Wang M."/>
            <person name="Zifcakova L."/>
            <person name="Wipf D."/>
            <person name="Zambonelli A."/>
            <person name="Paolocci F."/>
            <person name="Nowrousian M."/>
            <person name="Ottonello S."/>
            <person name="Baldrian P."/>
            <person name="Spatafora J.W."/>
            <person name="Henrissat B."/>
            <person name="Nagy L.G."/>
            <person name="Aury J.M."/>
            <person name="Wincker P."/>
            <person name="Grigoriev I.V."/>
            <person name="Bonfante P."/>
            <person name="Martin F.M."/>
        </authorList>
    </citation>
    <scope>NUCLEOTIDE SEQUENCE [LARGE SCALE GENOMIC DNA]</scope>
    <source>
        <strain evidence="1 2">120613-1</strain>
    </source>
</reference>
<accession>A0A3N4JKS0</accession>
<protein>
    <submittedName>
        <fullName evidence="1">Uncharacterized protein</fullName>
    </submittedName>
</protein>
<proteinExistence type="predicted"/>
<evidence type="ECO:0000313" key="2">
    <source>
        <dbReference type="Proteomes" id="UP000276215"/>
    </source>
</evidence>